<dbReference type="InterPro" id="IPR017441">
    <property type="entry name" value="Protein_kinase_ATP_BS"/>
</dbReference>
<dbReference type="PANTHER" id="PTHR46008:SF20">
    <property type="entry name" value="PROTEIN KINASE DOMAIN-CONTAINING PROTEIN"/>
    <property type="match status" value="1"/>
</dbReference>
<evidence type="ECO:0000256" key="13">
    <source>
        <dbReference type="ARBA" id="ARBA00022989"/>
    </source>
</evidence>
<dbReference type="PANTHER" id="PTHR46008">
    <property type="entry name" value="LEAF RUST 10 DISEASE-RESISTANCE LOCUS RECEPTOR-LIKE PROTEIN KINASE-LIKE 1.4"/>
    <property type="match status" value="1"/>
</dbReference>
<keyword evidence="21" id="KW-1185">Reference proteome</keyword>
<dbReference type="PROSITE" id="PS50011">
    <property type="entry name" value="PROTEIN_KINASE_DOM"/>
    <property type="match status" value="1"/>
</dbReference>
<feature type="transmembrane region" description="Helical" evidence="18">
    <location>
        <begin position="581"/>
        <end position="602"/>
    </location>
</feature>
<dbReference type="Pfam" id="PF13947">
    <property type="entry name" value="GUB_WAK_bind"/>
    <property type="match status" value="1"/>
</dbReference>
<reference evidence="20 21" key="1">
    <citation type="submission" date="2023-03" db="EMBL/GenBank/DDBJ databases">
        <title>WGS of Gossypium arboreum.</title>
        <authorList>
            <person name="Yu D."/>
        </authorList>
    </citation>
    <scope>NUCLEOTIDE SEQUENCE [LARGE SCALE GENOMIC DNA]</scope>
    <source>
        <tissue evidence="20">Leaf</tissue>
    </source>
</reference>
<keyword evidence="8" id="KW-0479">Metal-binding</keyword>
<comment type="pathway">
    <text evidence="3">Protein modification; peptidyl-diphthamide biosynthesis.</text>
</comment>
<dbReference type="InterPro" id="IPR042263">
    <property type="entry name" value="DPH1/DPH2_1"/>
</dbReference>
<evidence type="ECO:0000256" key="1">
    <source>
        <dbReference type="ARBA" id="ARBA00001966"/>
    </source>
</evidence>
<keyword evidence="5" id="KW-0723">Serine/threonine-protein kinase</keyword>
<dbReference type="Pfam" id="PF07714">
    <property type="entry name" value="PK_Tyr_Ser-Thr"/>
    <property type="match status" value="1"/>
</dbReference>
<keyword evidence="16 18" id="KW-0472">Membrane</keyword>
<dbReference type="SFLD" id="SFLDS00032">
    <property type="entry name" value="Radical_SAM_3-amino-3-carboxyp"/>
    <property type="match status" value="1"/>
</dbReference>
<accession>A0ABR0NSY7</accession>
<dbReference type="SMART" id="SM00220">
    <property type="entry name" value="S_TKc"/>
    <property type="match status" value="1"/>
</dbReference>
<dbReference type="PROSITE" id="PS00107">
    <property type="entry name" value="PROTEIN_KINASE_ATP"/>
    <property type="match status" value="1"/>
</dbReference>
<comment type="similarity">
    <text evidence="4">Belongs to the DPH1/DPH2 family. DPH2 subfamily.</text>
</comment>
<keyword evidence="11" id="KW-0418">Kinase</keyword>
<dbReference type="InterPro" id="IPR000719">
    <property type="entry name" value="Prot_kinase_dom"/>
</dbReference>
<dbReference type="PROSITE" id="PS00108">
    <property type="entry name" value="PROTEIN_KINASE_ST"/>
    <property type="match status" value="1"/>
</dbReference>
<dbReference type="NCBIfam" id="TIGR00322">
    <property type="entry name" value="diphth2_R"/>
    <property type="match status" value="1"/>
</dbReference>
<dbReference type="InterPro" id="IPR010014">
    <property type="entry name" value="DHP2"/>
</dbReference>
<keyword evidence="6" id="KW-0808">Transferase</keyword>
<gene>
    <name evidence="20" type="ORF">PVK06_032131</name>
</gene>
<dbReference type="InterPro" id="IPR001245">
    <property type="entry name" value="Ser-Thr/Tyr_kinase_cat_dom"/>
</dbReference>
<dbReference type="Pfam" id="PF01866">
    <property type="entry name" value="Diphthamide_syn"/>
    <property type="match status" value="1"/>
</dbReference>
<dbReference type="SFLD" id="SFLDG01121">
    <property type="entry name" value="Diphthamide_biosynthesis"/>
    <property type="match status" value="1"/>
</dbReference>
<evidence type="ECO:0000256" key="6">
    <source>
        <dbReference type="ARBA" id="ARBA00022679"/>
    </source>
</evidence>
<evidence type="ECO:0000256" key="9">
    <source>
        <dbReference type="ARBA" id="ARBA00022729"/>
    </source>
</evidence>
<dbReference type="InterPro" id="IPR016435">
    <property type="entry name" value="DPH1/DPH2"/>
</dbReference>
<feature type="domain" description="Protein kinase" evidence="19">
    <location>
        <begin position="913"/>
        <end position="1193"/>
    </location>
</feature>
<dbReference type="InterPro" id="IPR025287">
    <property type="entry name" value="WAK_GUB"/>
</dbReference>
<evidence type="ECO:0000256" key="16">
    <source>
        <dbReference type="ARBA" id="ARBA00023136"/>
    </source>
</evidence>
<keyword evidence="14" id="KW-0408">Iron</keyword>
<dbReference type="Gene3D" id="3.40.50.11840">
    <property type="entry name" value="Diphthamide synthesis DPH1/DPH2 domain 1"/>
    <property type="match status" value="1"/>
</dbReference>
<evidence type="ECO:0000256" key="12">
    <source>
        <dbReference type="ARBA" id="ARBA00022840"/>
    </source>
</evidence>
<evidence type="ECO:0000259" key="19">
    <source>
        <dbReference type="PROSITE" id="PS50011"/>
    </source>
</evidence>
<dbReference type="Gene3D" id="3.30.200.20">
    <property type="entry name" value="Phosphorylase Kinase, domain 1"/>
    <property type="match status" value="1"/>
</dbReference>
<evidence type="ECO:0000256" key="10">
    <source>
        <dbReference type="ARBA" id="ARBA00022741"/>
    </source>
</evidence>
<organism evidence="20 21">
    <name type="scientific">Gossypium arboreum</name>
    <name type="common">Tree cotton</name>
    <name type="synonym">Gossypium nanking</name>
    <dbReference type="NCBI Taxonomy" id="29729"/>
    <lineage>
        <taxon>Eukaryota</taxon>
        <taxon>Viridiplantae</taxon>
        <taxon>Streptophyta</taxon>
        <taxon>Embryophyta</taxon>
        <taxon>Tracheophyta</taxon>
        <taxon>Spermatophyta</taxon>
        <taxon>Magnoliopsida</taxon>
        <taxon>eudicotyledons</taxon>
        <taxon>Gunneridae</taxon>
        <taxon>Pentapetalae</taxon>
        <taxon>rosids</taxon>
        <taxon>malvids</taxon>
        <taxon>Malvales</taxon>
        <taxon>Malvaceae</taxon>
        <taxon>Malvoideae</taxon>
        <taxon>Gossypium</taxon>
    </lineage>
</organism>
<evidence type="ECO:0000256" key="15">
    <source>
        <dbReference type="ARBA" id="ARBA00023014"/>
    </source>
</evidence>
<dbReference type="InterPro" id="IPR042265">
    <property type="entry name" value="DPH1/DPH2_3"/>
</dbReference>
<evidence type="ECO:0000256" key="5">
    <source>
        <dbReference type="ARBA" id="ARBA00022527"/>
    </source>
</evidence>
<evidence type="ECO:0000313" key="20">
    <source>
        <dbReference type="EMBL" id="KAK5804482.1"/>
    </source>
</evidence>
<evidence type="ECO:0000256" key="4">
    <source>
        <dbReference type="ARBA" id="ARBA00006179"/>
    </source>
</evidence>
<evidence type="ECO:0000256" key="14">
    <source>
        <dbReference type="ARBA" id="ARBA00023004"/>
    </source>
</evidence>
<evidence type="ECO:0000256" key="7">
    <source>
        <dbReference type="ARBA" id="ARBA00022692"/>
    </source>
</evidence>
<feature type="transmembrane region" description="Helical" evidence="18">
    <location>
        <begin position="839"/>
        <end position="861"/>
    </location>
</feature>
<evidence type="ECO:0000256" key="3">
    <source>
        <dbReference type="ARBA" id="ARBA00005156"/>
    </source>
</evidence>
<dbReference type="Proteomes" id="UP001358586">
    <property type="component" value="Chromosome 9"/>
</dbReference>
<dbReference type="NCBIfam" id="TIGR00272">
    <property type="entry name" value="DPH2"/>
    <property type="match status" value="1"/>
</dbReference>
<comment type="subcellular location">
    <subcellularLocation>
        <location evidence="2">Membrane</location>
        <topology evidence="2">Single-pass membrane protein</topology>
    </subcellularLocation>
</comment>
<dbReference type="SUPFAM" id="SSF56112">
    <property type="entry name" value="Protein kinase-like (PK-like)"/>
    <property type="match status" value="1"/>
</dbReference>
<evidence type="ECO:0000256" key="11">
    <source>
        <dbReference type="ARBA" id="ARBA00022777"/>
    </source>
</evidence>
<keyword evidence="12 17" id="KW-0067">ATP-binding</keyword>
<dbReference type="InterPro" id="IPR008271">
    <property type="entry name" value="Ser/Thr_kinase_AS"/>
</dbReference>
<dbReference type="Gene3D" id="1.10.510.10">
    <property type="entry name" value="Transferase(Phosphotransferase) domain 1"/>
    <property type="match status" value="1"/>
</dbReference>
<comment type="cofactor">
    <cofactor evidence="1">
        <name>[4Fe-4S] cluster</name>
        <dbReference type="ChEBI" id="CHEBI:49883"/>
    </cofactor>
</comment>
<dbReference type="InterPro" id="IPR011009">
    <property type="entry name" value="Kinase-like_dom_sf"/>
</dbReference>
<keyword evidence="10 17" id="KW-0547">Nucleotide-binding</keyword>
<name>A0ABR0NSY7_GOSAR</name>
<evidence type="ECO:0000256" key="17">
    <source>
        <dbReference type="PROSITE-ProRule" id="PRU10141"/>
    </source>
</evidence>
<sequence>MPLQDPAQGSVFPSLSSSSWSRTQRRASLPAAMDLELNFEISRTAEFILNRNFTRVALQFPDDLLKHSTKVVTCLRNKLGSGNKVGLFVMADTTFGSCCVDEVGASHIGADCVIHYGHTCLSPTSTLPAFCVFGKASISIPLCVEKLSSYFGTNGKPIVVLYGLEYAHAISHIKEALVEAMPKTKLELIFADVMCSSINPLKDHRKSNGLGYLGSCSSVNSLGAATGTRCSLGGLIWDLLEGRRVEDYLLLWIGPDNSAFSNVVLTFNGCEIVRYDATEDQLVTDVSQQKRILKRRYYLVERAKDANMVGILVGTLGVAGYLHMIHQMKELIMLAGKKAYTLVMGRPNPAKLANFPECDVFIYISCAQTALLDSKEFLAPVITPFEAMLAFSRGSQWTGTYVMEFRDLISSSQLEVSKQPEEARFSFLKGGYVEDFELQENGDGDNDGTLALANATEKALQLRNRDPDSLVKGIAKSGAEFFVTRSYHGLETQANSSSPGPYLIGRSGKASGYKDEKSEPETFSFIFILASKITIHLLQLLHPLRHFTETATVLSIGKMETKFPITDKVQKLKKKMHHQPFISTPSISISIFTLLLFIIFHLPVSYTQDEPRLTQCFKSFDCGNVKSLVFPFWKEGSPEYCHQEGFEVTECEDGHQPVISIGETKFRLVSVDLVNFRMTITREDLWDQVCSSDASRITNVTLGYSFLRYSDKNRNLTFFYNCEPSVAAPPASAQFRCAQGLVPVYAADLVDRGSYEQFFRSCHGGPIQVQVNERAFQQLKNGSLGNVDSEGLGFDVFYPLADLFCEKCKMQNGSCENMASPQYPICKHPGEGLDVRTKLIVGFCAGAGGVLITSLFFYCWLRHRRGKGFFKSSFITGKSYLDRSLASDYEKGDSFACVHVFTYKELEEATNNFDSNRELGDGGFGTVYYGKLRDSRTVAVKRLYENNYRRVEQFMNEVDILTRLRHPNLVSLYGCTSRHSRELLLVYEYVENGTVADHLHGECAKPGALPWHIRLDIAIETASALKYLHASDIIHRDVKTNNILLDNYFHVKVGDFGLSRLFPTDVTHVSTAPQGTPGYVDPEYHQCYQLTSKSDVFSFGVVLTELISSKPAVDIMRHRHEINLWNMAINKIQNRALHELVDPSLEFETDEKVRKKITLVAEVAFQCLQNEKDMRPTMAQVFEALVGIQNEEYKKEKGEEIEMEAAGDEGGLLKSTAVPHSPDSVMIKWVSNGSSSTTTTTPSF</sequence>
<evidence type="ECO:0000256" key="2">
    <source>
        <dbReference type="ARBA" id="ARBA00004167"/>
    </source>
</evidence>
<dbReference type="EMBL" id="JARKNE010000009">
    <property type="protein sequence ID" value="KAK5804482.1"/>
    <property type="molecule type" value="Genomic_DNA"/>
</dbReference>
<keyword evidence="13 18" id="KW-1133">Transmembrane helix</keyword>
<keyword evidence="9" id="KW-0732">Signal</keyword>
<proteinExistence type="inferred from homology"/>
<evidence type="ECO:0000256" key="8">
    <source>
        <dbReference type="ARBA" id="ARBA00022723"/>
    </source>
</evidence>
<feature type="binding site" evidence="17">
    <location>
        <position position="941"/>
    </location>
    <ligand>
        <name>ATP</name>
        <dbReference type="ChEBI" id="CHEBI:30616"/>
    </ligand>
</feature>
<dbReference type="Gene3D" id="3.40.50.11860">
    <property type="entry name" value="Diphthamide synthesis DPH1/DPH2 domain 3"/>
    <property type="match status" value="1"/>
</dbReference>
<keyword evidence="15" id="KW-0411">Iron-sulfur</keyword>
<comment type="caution">
    <text evidence="20">The sequence shown here is derived from an EMBL/GenBank/DDBJ whole genome shotgun (WGS) entry which is preliminary data.</text>
</comment>
<protein>
    <recommendedName>
        <fullName evidence="19">Protein kinase domain-containing protein</fullName>
    </recommendedName>
</protein>
<keyword evidence="7 18" id="KW-0812">Transmembrane</keyword>
<evidence type="ECO:0000256" key="18">
    <source>
        <dbReference type="SAM" id="Phobius"/>
    </source>
</evidence>
<evidence type="ECO:0000313" key="21">
    <source>
        <dbReference type="Proteomes" id="UP001358586"/>
    </source>
</evidence>